<dbReference type="InterPro" id="IPR011990">
    <property type="entry name" value="TPR-like_helical_dom_sf"/>
</dbReference>
<keyword evidence="2" id="KW-1185">Reference proteome</keyword>
<proteinExistence type="predicted"/>
<organism evidence="1 2">
    <name type="scientific">Paramicrobacterium chengjingii</name>
    <dbReference type="NCBI Taxonomy" id="2769067"/>
    <lineage>
        <taxon>Bacteria</taxon>
        <taxon>Bacillati</taxon>
        <taxon>Actinomycetota</taxon>
        <taxon>Actinomycetes</taxon>
        <taxon>Micrococcales</taxon>
        <taxon>Microbacteriaceae</taxon>
        <taxon>Paramicrobacterium</taxon>
    </lineage>
</organism>
<gene>
    <name evidence="1" type="ORF">HCR76_11710</name>
</gene>
<dbReference type="Gene3D" id="1.25.40.10">
    <property type="entry name" value="Tetratricopeptide repeat domain"/>
    <property type="match status" value="2"/>
</dbReference>
<dbReference type="Proteomes" id="UP000662814">
    <property type="component" value="Chromosome"/>
</dbReference>
<protein>
    <recommendedName>
        <fullName evidence="3">Tetratricopeptide repeat-containing protein</fullName>
    </recommendedName>
</protein>
<dbReference type="RefSeq" id="WP_166990534.1">
    <property type="nucleotide sequence ID" value="NZ_CP061169.1"/>
</dbReference>
<dbReference type="SUPFAM" id="SSF48452">
    <property type="entry name" value="TPR-like"/>
    <property type="match status" value="2"/>
</dbReference>
<dbReference type="EMBL" id="CP061169">
    <property type="protein sequence ID" value="QPZ37499.1"/>
    <property type="molecule type" value="Genomic_DNA"/>
</dbReference>
<evidence type="ECO:0008006" key="3">
    <source>
        <dbReference type="Google" id="ProtNLM"/>
    </source>
</evidence>
<sequence length="421" mass="47579">MNDEATYTDRDRELAWDLYDAQPTNAKIEELAYRVLSNEPWRTGMLILLADHYAARRRTDDARQKYEEVMGRRDQYFANAAAALRDLELSARNYSRALELAIVAVEEDSELWFNHMQLGNAMAACGDFEAGWDLMDDAVAMCGRTMPDMVGTALAAQITRLAEGFAPPERQIPVAQAAIEADPANVWASEMLGWSYLLQYRFDDAENLALRLLREDPQNELMHTLLSLARKYRTTVYENELPPEKVRAAGLIEIAWRHQNDVERGLDLESALTSLEKVLPDDIRATLRDPADPAEATKLTRVVRTIALWHDGQTPGTGAVWDTDEPFRLMTTAELNELDAAIDAEPAAHPEWPEDEMWDQVLTDDRGAYLAIVGFGRLVRRERDRDDVVVADSIADWVWDRVAALGGHDPRPKRPALTVHP</sequence>
<accession>A0ABX6YFC9</accession>
<name>A0ABX6YFC9_9MICO</name>
<evidence type="ECO:0000313" key="2">
    <source>
        <dbReference type="Proteomes" id="UP000662814"/>
    </source>
</evidence>
<evidence type="ECO:0000313" key="1">
    <source>
        <dbReference type="EMBL" id="QPZ37499.1"/>
    </source>
</evidence>
<reference evidence="1 2" key="1">
    <citation type="submission" date="2020-12" db="EMBL/GenBank/DDBJ databases">
        <title>Microbacterium sp. HY060.</title>
        <authorList>
            <person name="Zhou J."/>
        </authorList>
    </citation>
    <scope>NUCLEOTIDE SEQUENCE [LARGE SCALE GENOMIC DNA]</scope>
    <source>
        <strain evidence="1 2">HY60</strain>
    </source>
</reference>
<dbReference type="Pfam" id="PF14559">
    <property type="entry name" value="TPR_19"/>
    <property type="match status" value="1"/>
</dbReference>